<dbReference type="RefSeq" id="WP_386820188.1">
    <property type="nucleotide sequence ID" value="NZ_JBHUIT010000017.1"/>
</dbReference>
<evidence type="ECO:0000256" key="4">
    <source>
        <dbReference type="ARBA" id="ARBA00023002"/>
    </source>
</evidence>
<dbReference type="PANTHER" id="PTHR42683">
    <property type="entry name" value="ALDEHYDE REDUCTASE"/>
    <property type="match status" value="1"/>
</dbReference>
<comment type="cofactor">
    <cofactor evidence="1 5">
        <name>Zn(2+)</name>
        <dbReference type="ChEBI" id="CHEBI:29105"/>
    </cofactor>
</comment>
<proteinExistence type="inferred from homology"/>
<dbReference type="InterPro" id="IPR036291">
    <property type="entry name" value="NAD(P)-bd_dom_sf"/>
</dbReference>
<evidence type="ECO:0000256" key="3">
    <source>
        <dbReference type="ARBA" id="ARBA00022833"/>
    </source>
</evidence>
<evidence type="ECO:0000313" key="8">
    <source>
        <dbReference type="Proteomes" id="UP001597375"/>
    </source>
</evidence>
<keyword evidence="2 5" id="KW-0479">Metal-binding</keyword>
<dbReference type="Pfam" id="PF08240">
    <property type="entry name" value="ADH_N"/>
    <property type="match status" value="1"/>
</dbReference>
<reference evidence="8" key="1">
    <citation type="journal article" date="2019" name="Int. J. Syst. Evol. Microbiol.">
        <title>The Global Catalogue of Microorganisms (GCM) 10K type strain sequencing project: providing services to taxonomists for standard genome sequencing and annotation.</title>
        <authorList>
            <consortium name="The Broad Institute Genomics Platform"/>
            <consortium name="The Broad Institute Genome Sequencing Center for Infectious Disease"/>
            <person name="Wu L."/>
            <person name="Ma J."/>
        </authorList>
    </citation>
    <scope>NUCLEOTIDE SEQUENCE [LARGE SCALE GENOMIC DNA]</scope>
    <source>
        <strain evidence="8">CGMCC 4.7106</strain>
    </source>
</reference>
<dbReference type="InterPro" id="IPR029752">
    <property type="entry name" value="D-isomer_DH_CS1"/>
</dbReference>
<dbReference type="SMART" id="SM00829">
    <property type="entry name" value="PKS_ER"/>
    <property type="match status" value="1"/>
</dbReference>
<keyword evidence="4 7" id="KW-0560">Oxidoreductase</keyword>
<evidence type="ECO:0000259" key="6">
    <source>
        <dbReference type="SMART" id="SM00829"/>
    </source>
</evidence>
<sequence length="336" mass="35914">MSETFHGWAVKEKGKPLEKFEFDPGELLPGQVQVKVESCGICHSDISMIDNDWGNTSYPLIPGHEIIGTVEKIGQEAKGISIGDRVGLGWFAGSCLSCQPCLSGRQQLCERSEQMIVGRHGGFADRVRANWEWAVKLPDSLDPASAGPLFCGGITVFAPIADLGIKPTDRVGVIGIGGLGHLALQFLNAWGCEVTAFSSNKSKTDEAKRLGAHHVVDSTNSAELEKIAGTLDFILVTANVTLDWDAFIAALGPDGRLHFVGAVLEPVPVAAFSLIGARKSVSGSPLGSPATVAKMLDFCARHKIAPVTETFAMDDVNNALDHLRAGKARHRIILKR</sequence>
<dbReference type="InterPro" id="IPR020843">
    <property type="entry name" value="ER"/>
</dbReference>
<dbReference type="InterPro" id="IPR011032">
    <property type="entry name" value="GroES-like_sf"/>
</dbReference>
<evidence type="ECO:0000313" key="7">
    <source>
        <dbReference type="EMBL" id="MFD2256900.1"/>
    </source>
</evidence>
<comment type="caution">
    <text evidence="7">The sequence shown here is derived from an EMBL/GenBank/DDBJ whole genome shotgun (WGS) entry which is preliminary data.</text>
</comment>
<dbReference type="InterPro" id="IPR013149">
    <property type="entry name" value="ADH-like_C"/>
</dbReference>
<dbReference type="EC" id="1.1.-.-" evidence="7"/>
<dbReference type="Gene3D" id="3.90.180.10">
    <property type="entry name" value="Medium-chain alcohol dehydrogenases, catalytic domain"/>
    <property type="match status" value="1"/>
</dbReference>
<evidence type="ECO:0000256" key="2">
    <source>
        <dbReference type="ARBA" id="ARBA00022723"/>
    </source>
</evidence>
<dbReference type="PROSITE" id="PS00065">
    <property type="entry name" value="D_2_HYDROXYACID_DH_1"/>
    <property type="match status" value="1"/>
</dbReference>
<dbReference type="InterPro" id="IPR002328">
    <property type="entry name" value="ADH_Zn_CS"/>
</dbReference>
<evidence type="ECO:0000256" key="5">
    <source>
        <dbReference type="RuleBase" id="RU361277"/>
    </source>
</evidence>
<dbReference type="GO" id="GO:0016491">
    <property type="term" value="F:oxidoreductase activity"/>
    <property type="evidence" value="ECO:0007669"/>
    <property type="project" value="UniProtKB-KW"/>
</dbReference>
<dbReference type="SUPFAM" id="SSF51735">
    <property type="entry name" value="NAD(P)-binding Rossmann-fold domains"/>
    <property type="match status" value="1"/>
</dbReference>
<dbReference type="Proteomes" id="UP001597375">
    <property type="component" value="Unassembled WGS sequence"/>
</dbReference>
<dbReference type="SUPFAM" id="SSF50129">
    <property type="entry name" value="GroES-like"/>
    <property type="match status" value="1"/>
</dbReference>
<organism evidence="7 8">
    <name type="scientific">Luteolibacter algae</name>
    <dbReference type="NCBI Taxonomy" id="454151"/>
    <lineage>
        <taxon>Bacteria</taxon>
        <taxon>Pseudomonadati</taxon>
        <taxon>Verrucomicrobiota</taxon>
        <taxon>Verrucomicrobiia</taxon>
        <taxon>Verrucomicrobiales</taxon>
        <taxon>Verrucomicrobiaceae</taxon>
        <taxon>Luteolibacter</taxon>
    </lineage>
</organism>
<name>A0ABW5DBU5_9BACT</name>
<keyword evidence="8" id="KW-1185">Reference proteome</keyword>
<dbReference type="PROSITE" id="PS00059">
    <property type="entry name" value="ADH_ZINC"/>
    <property type="match status" value="1"/>
</dbReference>
<dbReference type="EMBL" id="JBHUIT010000017">
    <property type="protein sequence ID" value="MFD2256900.1"/>
    <property type="molecule type" value="Genomic_DNA"/>
</dbReference>
<protein>
    <submittedName>
        <fullName evidence="7">NAD(P)-dependent alcohol dehydrogenase</fullName>
        <ecNumber evidence="7">1.1.-.-</ecNumber>
    </submittedName>
</protein>
<gene>
    <name evidence="7" type="ORF">ACFSSA_09450</name>
</gene>
<feature type="domain" description="Enoyl reductase (ER)" evidence="6">
    <location>
        <begin position="15"/>
        <end position="334"/>
    </location>
</feature>
<dbReference type="InterPro" id="IPR047109">
    <property type="entry name" value="CAD-like"/>
</dbReference>
<evidence type="ECO:0000256" key="1">
    <source>
        <dbReference type="ARBA" id="ARBA00001947"/>
    </source>
</evidence>
<dbReference type="InterPro" id="IPR013154">
    <property type="entry name" value="ADH-like_N"/>
</dbReference>
<dbReference type="Pfam" id="PF00107">
    <property type="entry name" value="ADH_zinc_N"/>
    <property type="match status" value="1"/>
</dbReference>
<dbReference type="CDD" id="cd05283">
    <property type="entry name" value="CAD1"/>
    <property type="match status" value="1"/>
</dbReference>
<dbReference type="Gene3D" id="3.40.50.720">
    <property type="entry name" value="NAD(P)-binding Rossmann-like Domain"/>
    <property type="match status" value="1"/>
</dbReference>
<keyword evidence="3 5" id="KW-0862">Zinc</keyword>
<comment type="similarity">
    <text evidence="5">Belongs to the zinc-containing alcohol dehydrogenase family.</text>
</comment>
<accession>A0ABW5DBU5</accession>